<name>A0A0K9PK80_ZOSMR</name>
<comment type="caution">
    <text evidence="1">The sequence shown here is derived from an EMBL/GenBank/DDBJ whole genome shotgun (WGS) entry which is preliminary data.</text>
</comment>
<dbReference type="STRING" id="29655.A0A0K9PK80"/>
<reference evidence="2" key="1">
    <citation type="journal article" date="2016" name="Nature">
        <title>The genome of the seagrass Zostera marina reveals angiosperm adaptation to the sea.</title>
        <authorList>
            <person name="Olsen J.L."/>
            <person name="Rouze P."/>
            <person name="Verhelst B."/>
            <person name="Lin Y.-C."/>
            <person name="Bayer T."/>
            <person name="Collen J."/>
            <person name="Dattolo E."/>
            <person name="De Paoli E."/>
            <person name="Dittami S."/>
            <person name="Maumus F."/>
            <person name="Michel G."/>
            <person name="Kersting A."/>
            <person name="Lauritano C."/>
            <person name="Lohaus R."/>
            <person name="Toepel M."/>
            <person name="Tonon T."/>
            <person name="Vanneste K."/>
            <person name="Amirebrahimi M."/>
            <person name="Brakel J."/>
            <person name="Bostroem C."/>
            <person name="Chovatia M."/>
            <person name="Grimwood J."/>
            <person name="Jenkins J.W."/>
            <person name="Jueterbock A."/>
            <person name="Mraz A."/>
            <person name="Stam W.T."/>
            <person name="Tice H."/>
            <person name="Bornberg-Bauer E."/>
            <person name="Green P.J."/>
            <person name="Pearson G.A."/>
            <person name="Procaccini G."/>
            <person name="Duarte C.M."/>
            <person name="Schmutz J."/>
            <person name="Reusch T.B.H."/>
            <person name="Van de Peer Y."/>
        </authorList>
    </citation>
    <scope>NUCLEOTIDE SEQUENCE [LARGE SCALE GENOMIC DNA]</scope>
    <source>
        <strain evidence="2">cv. Finnish</strain>
    </source>
</reference>
<keyword evidence="2" id="KW-1185">Reference proteome</keyword>
<dbReference type="OMA" id="HCIEISH"/>
<sequence length="505" mass="57733">MANCNLIPSCAQLQPQNFFLEMSNPTRRNTCTRKHFQWKCEDFDFSGSWKHREVYHSRSISYNGSHRRRPSISMRCIGSLINPETAASVNWVPFIDHVLLTTSVLLAYMGGVIPNDKVFNLYSIKDNDNHASTSNISGRTSKAKSSSKIVDSWSEVKAKLLDGMDVFDHEDNLYNNFIEVQTSSANRPLSLLAISGGPRLRLLCTALQHLHKEVMNISPIHGDSSRDDWLEVSSKLVQESVQPICAEWLAGELFIQNKKQNKELNDRIFASLVGRKDLILQKIKRLEKENLYADLFFFLRFGSLSNNMLTIHQNDILEDLLVTMTDGISSMYLELISVDGNLSSEIAAQGLSLCSLSTRVLQKLRNEVALNAWLLQNFESVASMYEDRFELCTLQRKLLEETGIGNAKKINWWKNIIFKETPLSTSHYIIITQSPVSVKRTRELRALTGWRYYYSLFLELFDIAMPLVQTIFVKVRNAVSFFFVCLIGRSLGLIYTGIRQSISWR</sequence>
<dbReference type="AlphaFoldDB" id="A0A0K9PK80"/>
<proteinExistence type="predicted"/>
<gene>
    <name evidence="1" type="ORF">ZOSMA_215G00030</name>
</gene>
<dbReference type="InterPro" id="IPR022552">
    <property type="entry name" value="UPF_Ycf55"/>
</dbReference>
<evidence type="ECO:0000313" key="1">
    <source>
        <dbReference type="EMBL" id="KMZ69369.1"/>
    </source>
</evidence>
<protein>
    <submittedName>
        <fullName evidence="1">Uncharacterized protein</fullName>
    </submittedName>
</protein>
<dbReference type="PANTHER" id="PTHR36807">
    <property type="entry name" value="PHOSPHOGLYCOLATE PHOSPHATASE"/>
    <property type="match status" value="1"/>
</dbReference>
<organism evidence="1 2">
    <name type="scientific">Zostera marina</name>
    <name type="common">Eelgrass</name>
    <dbReference type="NCBI Taxonomy" id="29655"/>
    <lineage>
        <taxon>Eukaryota</taxon>
        <taxon>Viridiplantae</taxon>
        <taxon>Streptophyta</taxon>
        <taxon>Embryophyta</taxon>
        <taxon>Tracheophyta</taxon>
        <taxon>Spermatophyta</taxon>
        <taxon>Magnoliopsida</taxon>
        <taxon>Liliopsida</taxon>
        <taxon>Zosteraceae</taxon>
        <taxon>Zostera</taxon>
    </lineage>
</organism>
<dbReference type="Pfam" id="PF12452">
    <property type="entry name" value="DUF3685"/>
    <property type="match status" value="2"/>
</dbReference>
<dbReference type="EMBL" id="LFYR01000773">
    <property type="protein sequence ID" value="KMZ69369.1"/>
    <property type="molecule type" value="Genomic_DNA"/>
</dbReference>
<evidence type="ECO:0000313" key="2">
    <source>
        <dbReference type="Proteomes" id="UP000036987"/>
    </source>
</evidence>
<dbReference type="OrthoDB" id="2020436at2759"/>
<dbReference type="PANTHER" id="PTHR36807:SF2">
    <property type="entry name" value="PHOSPHOGLYCOLATE PHOSPHATASE"/>
    <property type="match status" value="1"/>
</dbReference>
<dbReference type="Proteomes" id="UP000036987">
    <property type="component" value="Unassembled WGS sequence"/>
</dbReference>
<accession>A0A0K9PK80</accession>